<evidence type="ECO:0000256" key="3">
    <source>
        <dbReference type="ARBA" id="ARBA00023125"/>
    </source>
</evidence>
<sequence>MRAVLTGDVEIYEQSGMDRFRQMQLFIAVMETGSFTRAAEALSIPRSTVSTSIQALEDRLQCQLLHRTTRKIVPTSDGIAFLQAARDIVDAVTGAEQMFTGDQVQISGRLRVGMPSRIARKIVIPALPAFLARHPELSVEFSASDQLTDLVAGGMDCVLRVGVPNTPELIARKLQDIPFVTCASPAYLGRYGRPADLRDLSSHVLVNYTPQFPATESVLTFCDNGKPRDIPMQGSVTVDGAEAYLAAALAGLGLIQVPLFDVRDLLETGALIEILPDFAPPPEPLSFLYARRRNLSARVRVFQKWLEGVLREGGV</sequence>
<dbReference type="PANTHER" id="PTHR30537">
    <property type="entry name" value="HTH-TYPE TRANSCRIPTIONAL REGULATOR"/>
    <property type="match status" value="1"/>
</dbReference>
<keyword evidence="7" id="KW-1185">Reference proteome</keyword>
<dbReference type="InterPro" id="IPR000847">
    <property type="entry name" value="LysR_HTH_N"/>
</dbReference>
<dbReference type="InterPro" id="IPR005119">
    <property type="entry name" value="LysR_subst-bd"/>
</dbReference>
<feature type="domain" description="HTH lysR-type" evidence="5">
    <location>
        <begin position="18"/>
        <end position="75"/>
    </location>
</feature>
<evidence type="ECO:0000256" key="2">
    <source>
        <dbReference type="ARBA" id="ARBA00023015"/>
    </source>
</evidence>
<dbReference type="PROSITE" id="PS50931">
    <property type="entry name" value="HTH_LYSR"/>
    <property type="match status" value="1"/>
</dbReference>
<dbReference type="InterPro" id="IPR036390">
    <property type="entry name" value="WH_DNA-bd_sf"/>
</dbReference>
<comment type="similarity">
    <text evidence="1">Belongs to the LysR transcriptional regulatory family.</text>
</comment>
<dbReference type="PANTHER" id="PTHR30537:SF72">
    <property type="entry name" value="LYSR FAMILY TRANSCRIPTIONAL REGULATOR"/>
    <property type="match status" value="1"/>
</dbReference>
<keyword evidence="3" id="KW-0238">DNA-binding</keyword>
<gene>
    <name evidence="6" type="ORF">IT41_17765</name>
</gene>
<evidence type="ECO:0000256" key="1">
    <source>
        <dbReference type="ARBA" id="ARBA00009437"/>
    </source>
</evidence>
<dbReference type="Gene3D" id="3.40.190.290">
    <property type="match status" value="1"/>
</dbReference>
<dbReference type="Pfam" id="PF00126">
    <property type="entry name" value="HTH_1"/>
    <property type="match status" value="1"/>
</dbReference>
<comment type="caution">
    <text evidence="6">The sequence shown here is derived from an EMBL/GenBank/DDBJ whole genome shotgun (WGS) entry which is preliminary data.</text>
</comment>
<reference evidence="6 7" key="2">
    <citation type="submission" date="2014-10" db="EMBL/GenBank/DDBJ databases">
        <title>Paracoccus sanguinis sp. nov., isolated from clinical specimens of New York State patients.</title>
        <authorList>
            <person name="Mingle L.A."/>
            <person name="Cole J.A."/>
            <person name="Lapierre P."/>
            <person name="Musser K.A."/>
        </authorList>
    </citation>
    <scope>NUCLEOTIDE SEQUENCE [LARGE SCALE GENOMIC DNA]</scope>
    <source>
        <strain evidence="6 7">JCM 14014</strain>
    </source>
</reference>
<evidence type="ECO:0000313" key="6">
    <source>
        <dbReference type="EMBL" id="KGJ02332.1"/>
    </source>
</evidence>
<dbReference type="AlphaFoldDB" id="A0A099EWJ3"/>
<dbReference type="SUPFAM" id="SSF53850">
    <property type="entry name" value="Periplasmic binding protein-like II"/>
    <property type="match status" value="1"/>
</dbReference>
<dbReference type="GO" id="GO:0006351">
    <property type="term" value="P:DNA-templated transcription"/>
    <property type="evidence" value="ECO:0007669"/>
    <property type="project" value="TreeGrafter"/>
</dbReference>
<dbReference type="FunFam" id="3.40.190.290:FF:000001">
    <property type="entry name" value="Transcriptional regulator, LysR family"/>
    <property type="match status" value="1"/>
</dbReference>
<reference evidence="6 7" key="1">
    <citation type="submission" date="2014-09" db="EMBL/GenBank/DDBJ databases">
        <authorList>
            <person name="McGinnis J.M."/>
            <person name="Wolfgang W.J."/>
        </authorList>
    </citation>
    <scope>NUCLEOTIDE SEQUENCE [LARGE SCALE GENOMIC DNA]</scope>
    <source>
        <strain evidence="6 7">JCM 14014</strain>
    </source>
</reference>
<dbReference type="GO" id="GO:0043565">
    <property type="term" value="F:sequence-specific DNA binding"/>
    <property type="evidence" value="ECO:0007669"/>
    <property type="project" value="TreeGrafter"/>
</dbReference>
<protein>
    <recommendedName>
        <fullName evidence="5">HTH lysR-type domain-containing protein</fullName>
    </recommendedName>
</protein>
<evidence type="ECO:0000259" key="5">
    <source>
        <dbReference type="PROSITE" id="PS50931"/>
    </source>
</evidence>
<dbReference type="Proteomes" id="UP000029846">
    <property type="component" value="Unassembled WGS sequence"/>
</dbReference>
<dbReference type="InterPro" id="IPR058163">
    <property type="entry name" value="LysR-type_TF_proteobact-type"/>
</dbReference>
<organism evidence="6 7">
    <name type="scientific">Paracoccus halophilus</name>
    <dbReference type="NCBI Taxonomy" id="376733"/>
    <lineage>
        <taxon>Bacteria</taxon>
        <taxon>Pseudomonadati</taxon>
        <taxon>Pseudomonadota</taxon>
        <taxon>Alphaproteobacteria</taxon>
        <taxon>Rhodobacterales</taxon>
        <taxon>Paracoccaceae</taxon>
        <taxon>Paracoccus</taxon>
    </lineage>
</organism>
<keyword evidence="4" id="KW-0804">Transcription</keyword>
<dbReference type="SUPFAM" id="SSF46785">
    <property type="entry name" value="Winged helix' DNA-binding domain"/>
    <property type="match status" value="1"/>
</dbReference>
<dbReference type="EMBL" id="JRKN01000040">
    <property type="protein sequence ID" value="KGJ02332.1"/>
    <property type="molecule type" value="Genomic_DNA"/>
</dbReference>
<dbReference type="InterPro" id="IPR036388">
    <property type="entry name" value="WH-like_DNA-bd_sf"/>
</dbReference>
<evidence type="ECO:0000313" key="7">
    <source>
        <dbReference type="Proteomes" id="UP000029846"/>
    </source>
</evidence>
<dbReference type="FunFam" id="1.10.10.10:FF:000001">
    <property type="entry name" value="LysR family transcriptional regulator"/>
    <property type="match status" value="1"/>
</dbReference>
<dbReference type="Pfam" id="PF03466">
    <property type="entry name" value="LysR_substrate"/>
    <property type="match status" value="1"/>
</dbReference>
<dbReference type="Gene3D" id="1.10.10.10">
    <property type="entry name" value="Winged helix-like DNA-binding domain superfamily/Winged helix DNA-binding domain"/>
    <property type="match status" value="1"/>
</dbReference>
<keyword evidence="2" id="KW-0805">Transcription regulation</keyword>
<name>A0A099EWJ3_9RHOB</name>
<dbReference type="GO" id="GO:0003700">
    <property type="term" value="F:DNA-binding transcription factor activity"/>
    <property type="evidence" value="ECO:0007669"/>
    <property type="project" value="InterPro"/>
</dbReference>
<proteinExistence type="inferred from homology"/>
<dbReference type="eggNOG" id="COG0583">
    <property type="taxonomic scope" value="Bacteria"/>
</dbReference>
<dbReference type="STRING" id="376733.SAMN04487972_13513"/>
<accession>A0A099EWJ3</accession>
<evidence type="ECO:0000256" key="4">
    <source>
        <dbReference type="ARBA" id="ARBA00023163"/>
    </source>
</evidence>